<name>A0AAN8X088_HALRR</name>
<comment type="caution">
    <text evidence="1">The sequence shown here is derived from an EMBL/GenBank/DDBJ whole genome shotgun (WGS) entry which is preliminary data.</text>
</comment>
<proteinExistence type="predicted"/>
<feature type="non-terminal residue" evidence="1">
    <location>
        <position position="1"/>
    </location>
</feature>
<dbReference type="Proteomes" id="UP001381693">
    <property type="component" value="Unassembled WGS sequence"/>
</dbReference>
<reference evidence="1 2" key="1">
    <citation type="submission" date="2023-11" db="EMBL/GenBank/DDBJ databases">
        <title>Halocaridina rubra genome assembly.</title>
        <authorList>
            <person name="Smith C."/>
        </authorList>
    </citation>
    <scope>NUCLEOTIDE SEQUENCE [LARGE SCALE GENOMIC DNA]</scope>
    <source>
        <strain evidence="1">EP-1</strain>
        <tissue evidence="1">Whole</tissue>
    </source>
</reference>
<gene>
    <name evidence="1" type="ORF">SK128_028625</name>
</gene>
<sequence length="68" mass="7792">IRIGETLVTNGDFSSYTLLHTYAPLWLINDGWIYLTCQEVSGRYLSLQQMVYGYLDIAEVQAFALKNN</sequence>
<protein>
    <submittedName>
        <fullName evidence="1">Uncharacterized protein</fullName>
    </submittedName>
</protein>
<dbReference type="EMBL" id="JAXCGZ010010383">
    <property type="protein sequence ID" value="KAK7075585.1"/>
    <property type="molecule type" value="Genomic_DNA"/>
</dbReference>
<accession>A0AAN8X088</accession>
<dbReference type="AlphaFoldDB" id="A0AAN8X088"/>
<organism evidence="1 2">
    <name type="scientific">Halocaridina rubra</name>
    <name type="common">Hawaiian red shrimp</name>
    <dbReference type="NCBI Taxonomy" id="373956"/>
    <lineage>
        <taxon>Eukaryota</taxon>
        <taxon>Metazoa</taxon>
        <taxon>Ecdysozoa</taxon>
        <taxon>Arthropoda</taxon>
        <taxon>Crustacea</taxon>
        <taxon>Multicrustacea</taxon>
        <taxon>Malacostraca</taxon>
        <taxon>Eumalacostraca</taxon>
        <taxon>Eucarida</taxon>
        <taxon>Decapoda</taxon>
        <taxon>Pleocyemata</taxon>
        <taxon>Caridea</taxon>
        <taxon>Atyoidea</taxon>
        <taxon>Atyidae</taxon>
        <taxon>Halocaridina</taxon>
    </lineage>
</organism>
<evidence type="ECO:0000313" key="2">
    <source>
        <dbReference type="Proteomes" id="UP001381693"/>
    </source>
</evidence>
<evidence type="ECO:0000313" key="1">
    <source>
        <dbReference type="EMBL" id="KAK7075585.1"/>
    </source>
</evidence>
<keyword evidence="2" id="KW-1185">Reference proteome</keyword>